<protein>
    <submittedName>
        <fullName evidence="3">TlpA family protein disulfide reductase</fullName>
    </submittedName>
</protein>
<dbReference type="Pfam" id="PF00578">
    <property type="entry name" value="AhpC-TSA"/>
    <property type="match status" value="1"/>
</dbReference>
<dbReference type="InterPro" id="IPR036249">
    <property type="entry name" value="Thioredoxin-like_sf"/>
</dbReference>
<keyword evidence="1" id="KW-0732">Signal</keyword>
<dbReference type="InterPro" id="IPR000866">
    <property type="entry name" value="AhpC/TSA"/>
</dbReference>
<dbReference type="GO" id="GO:0016491">
    <property type="term" value="F:oxidoreductase activity"/>
    <property type="evidence" value="ECO:0007669"/>
    <property type="project" value="InterPro"/>
</dbReference>
<comment type="caution">
    <text evidence="3">The sequence shown here is derived from an EMBL/GenBank/DDBJ whole genome shotgun (WGS) entry which is preliminary data.</text>
</comment>
<feature type="signal peptide" evidence="1">
    <location>
        <begin position="1"/>
        <end position="22"/>
    </location>
</feature>
<feature type="domain" description="Thioredoxin" evidence="2">
    <location>
        <begin position="11"/>
        <end position="163"/>
    </location>
</feature>
<dbReference type="PROSITE" id="PS51352">
    <property type="entry name" value="THIOREDOXIN_2"/>
    <property type="match status" value="1"/>
</dbReference>
<sequence length="164" mass="18895">MNKLLRLLALLLLLAVAPVAWAQQVRVVKLPALQQLLQRPTDTTYVVNFWATWCKPCIEELPHFEQLRARYARQKVQVLLVSLDFPSKLDAKVRPFVQKQGLKSRVWLLNETDQNAYIDAIDRQWSGALPFTLVLNNARQRRQRFEQPLTLAELEKAVVAAQAP</sequence>
<dbReference type="OrthoDB" id="6399635at2"/>
<dbReference type="AlphaFoldDB" id="A0A5R8WSL2"/>
<name>A0A5R8WSL2_9BACT</name>
<gene>
    <name evidence="3" type="ORF">FDY95_12175</name>
</gene>
<dbReference type="SUPFAM" id="SSF52833">
    <property type="entry name" value="Thioredoxin-like"/>
    <property type="match status" value="1"/>
</dbReference>
<feature type="chain" id="PRO_5024305587" evidence="1">
    <location>
        <begin position="23"/>
        <end position="164"/>
    </location>
</feature>
<organism evidence="3 4">
    <name type="scientific">Hymenobacter jeollabukensis</name>
    <dbReference type="NCBI Taxonomy" id="2025313"/>
    <lineage>
        <taxon>Bacteria</taxon>
        <taxon>Pseudomonadati</taxon>
        <taxon>Bacteroidota</taxon>
        <taxon>Cytophagia</taxon>
        <taxon>Cytophagales</taxon>
        <taxon>Hymenobacteraceae</taxon>
        <taxon>Hymenobacter</taxon>
    </lineage>
</organism>
<proteinExistence type="predicted"/>
<dbReference type="CDD" id="cd02966">
    <property type="entry name" value="TlpA_like_family"/>
    <property type="match status" value="1"/>
</dbReference>
<dbReference type="InterPro" id="IPR050553">
    <property type="entry name" value="Thioredoxin_ResA/DsbE_sf"/>
</dbReference>
<dbReference type="Gene3D" id="3.40.30.10">
    <property type="entry name" value="Glutaredoxin"/>
    <property type="match status" value="1"/>
</dbReference>
<evidence type="ECO:0000259" key="2">
    <source>
        <dbReference type="PROSITE" id="PS51352"/>
    </source>
</evidence>
<accession>A0A5R8WSL2</accession>
<evidence type="ECO:0000256" key="1">
    <source>
        <dbReference type="SAM" id="SignalP"/>
    </source>
</evidence>
<evidence type="ECO:0000313" key="4">
    <source>
        <dbReference type="Proteomes" id="UP000305517"/>
    </source>
</evidence>
<evidence type="ECO:0000313" key="3">
    <source>
        <dbReference type="EMBL" id="TLM93361.1"/>
    </source>
</evidence>
<dbReference type="PANTHER" id="PTHR42852:SF13">
    <property type="entry name" value="PROTEIN DIPZ"/>
    <property type="match status" value="1"/>
</dbReference>
<dbReference type="PANTHER" id="PTHR42852">
    <property type="entry name" value="THIOL:DISULFIDE INTERCHANGE PROTEIN DSBE"/>
    <property type="match status" value="1"/>
</dbReference>
<dbReference type="InterPro" id="IPR013766">
    <property type="entry name" value="Thioredoxin_domain"/>
</dbReference>
<keyword evidence="4" id="KW-1185">Reference proteome</keyword>
<dbReference type="EMBL" id="VAJM01000004">
    <property type="protein sequence ID" value="TLM93361.1"/>
    <property type="molecule type" value="Genomic_DNA"/>
</dbReference>
<reference evidence="3 4" key="1">
    <citation type="submission" date="2019-05" db="EMBL/GenBank/DDBJ databases">
        <title>Hymenobacter edaphi sp. nov., isolated from abandoned arsenic-contaminated farmland soil.</title>
        <authorList>
            <person name="Nie L."/>
        </authorList>
    </citation>
    <scope>NUCLEOTIDE SEQUENCE [LARGE SCALE GENOMIC DNA]</scope>
    <source>
        <strain evidence="3 4">1-3-3-8</strain>
    </source>
</reference>
<dbReference type="Proteomes" id="UP000305517">
    <property type="component" value="Unassembled WGS sequence"/>
</dbReference>
<dbReference type="GO" id="GO:0016209">
    <property type="term" value="F:antioxidant activity"/>
    <property type="evidence" value="ECO:0007669"/>
    <property type="project" value="InterPro"/>
</dbReference>
<dbReference type="RefSeq" id="WP_138078025.1">
    <property type="nucleotide sequence ID" value="NZ_VAJM01000004.1"/>
</dbReference>